<name>A0A481WFP8_PLESH</name>
<accession>A0A481WFP8</accession>
<sequence>MHTLQCQIVQLMLQHRLFSQLRKQLISVENRARKLLRI</sequence>
<dbReference type="EMBL" id="MK256934">
    <property type="protein sequence ID" value="QBJ27738.1"/>
    <property type="molecule type" value="Genomic_DNA"/>
</dbReference>
<evidence type="ECO:0000313" key="1">
    <source>
        <dbReference type="EMBL" id="QBJ27738.1"/>
    </source>
</evidence>
<protein>
    <submittedName>
        <fullName evidence="1">Uncharacterized protein</fullName>
    </submittedName>
</protein>
<dbReference type="AlphaFoldDB" id="A0A481WFP8"/>
<reference evidence="1" key="1">
    <citation type="journal article" date="2019" name="J. Microbiol. Methods">
        <title>Plesiomonas shigelloides sipD mutant, generated by an efficient gene transfer system, is less invasive.</title>
        <authorList>
            <person name="Xi D."/>
            <person name="Jing F."/>
            <person name="Liu Q."/>
            <person name="Cao B."/>
        </authorList>
    </citation>
    <scope>NUCLEOTIDE SEQUENCE</scope>
    <source>
        <strain evidence="1">G5884</strain>
    </source>
</reference>
<proteinExistence type="predicted"/>
<organism evidence="1">
    <name type="scientific">Plesiomonas shigelloides</name>
    <name type="common">Aeromonas shigelloides</name>
    <dbReference type="NCBI Taxonomy" id="703"/>
    <lineage>
        <taxon>Bacteria</taxon>
        <taxon>Pseudomonadati</taxon>
        <taxon>Pseudomonadota</taxon>
        <taxon>Gammaproteobacteria</taxon>
        <taxon>Enterobacterales</taxon>
        <taxon>Enterobacteriaceae</taxon>
        <taxon>Plesiomonas</taxon>
    </lineage>
</organism>